<dbReference type="Pfam" id="PF13715">
    <property type="entry name" value="CarbopepD_reg_2"/>
    <property type="match status" value="1"/>
</dbReference>
<organism evidence="18 19">
    <name type="scientific">Chitinophaga parva</name>
    <dbReference type="NCBI Taxonomy" id="2169414"/>
    <lineage>
        <taxon>Bacteria</taxon>
        <taxon>Pseudomonadati</taxon>
        <taxon>Bacteroidota</taxon>
        <taxon>Chitinophagia</taxon>
        <taxon>Chitinophagales</taxon>
        <taxon>Chitinophagaceae</taxon>
        <taxon>Chitinophaga</taxon>
    </lineage>
</organism>
<evidence type="ECO:0000256" key="1">
    <source>
        <dbReference type="ARBA" id="ARBA00004571"/>
    </source>
</evidence>
<dbReference type="Pfam" id="PF07715">
    <property type="entry name" value="Plug"/>
    <property type="match status" value="1"/>
</dbReference>
<feature type="chain" id="PRO_5015785792" evidence="15">
    <location>
        <begin position="21"/>
        <end position="1085"/>
    </location>
</feature>
<dbReference type="InterPro" id="IPR012910">
    <property type="entry name" value="Plug_dom"/>
</dbReference>
<dbReference type="Proteomes" id="UP000244450">
    <property type="component" value="Unassembled WGS sequence"/>
</dbReference>
<dbReference type="InterPro" id="IPR000531">
    <property type="entry name" value="Beta-barrel_TonB"/>
</dbReference>
<dbReference type="PROSITE" id="PS52016">
    <property type="entry name" value="TONB_DEPENDENT_REC_3"/>
    <property type="match status" value="1"/>
</dbReference>
<dbReference type="InterPro" id="IPR023996">
    <property type="entry name" value="TonB-dep_OMP_SusC/RagA"/>
</dbReference>
<dbReference type="Gene3D" id="2.40.170.20">
    <property type="entry name" value="TonB-dependent receptor, beta-barrel domain"/>
    <property type="match status" value="1"/>
</dbReference>
<evidence type="ECO:0000256" key="5">
    <source>
        <dbReference type="ARBA" id="ARBA00022692"/>
    </source>
</evidence>
<keyword evidence="9 13" id="KW-0798">TonB box</keyword>
<dbReference type="SUPFAM" id="SSF56935">
    <property type="entry name" value="Porins"/>
    <property type="match status" value="1"/>
</dbReference>
<keyword evidence="8" id="KW-0406">Ion transport</keyword>
<keyword evidence="11 12" id="KW-0998">Cell outer membrane</keyword>
<dbReference type="SUPFAM" id="SSF49464">
    <property type="entry name" value="Carboxypeptidase regulatory domain-like"/>
    <property type="match status" value="1"/>
</dbReference>
<keyword evidence="7" id="KW-0408">Iron</keyword>
<comment type="caution">
    <text evidence="18">The sequence shown here is derived from an EMBL/GenBank/DDBJ whole genome shotgun (WGS) entry which is preliminary data.</text>
</comment>
<dbReference type="InterPro" id="IPR037066">
    <property type="entry name" value="Plug_dom_sf"/>
</dbReference>
<dbReference type="InterPro" id="IPR039426">
    <property type="entry name" value="TonB-dep_rcpt-like"/>
</dbReference>
<evidence type="ECO:0000256" key="4">
    <source>
        <dbReference type="ARBA" id="ARBA00022496"/>
    </source>
</evidence>
<dbReference type="PANTHER" id="PTHR32552:SF68">
    <property type="entry name" value="FERRICHROME OUTER MEMBRANE TRANSPORTER_PHAGE RECEPTOR"/>
    <property type="match status" value="1"/>
</dbReference>
<dbReference type="OrthoDB" id="609136at2"/>
<keyword evidence="5 12" id="KW-0812">Transmembrane</keyword>
<evidence type="ECO:0000256" key="12">
    <source>
        <dbReference type="PROSITE-ProRule" id="PRU01360"/>
    </source>
</evidence>
<dbReference type="InterPro" id="IPR036942">
    <property type="entry name" value="Beta-barrel_TonB_sf"/>
</dbReference>
<keyword evidence="3 12" id="KW-1134">Transmembrane beta strand</keyword>
<dbReference type="GO" id="GO:0015344">
    <property type="term" value="F:siderophore uptake transmembrane transporter activity"/>
    <property type="evidence" value="ECO:0007669"/>
    <property type="project" value="TreeGrafter"/>
</dbReference>
<evidence type="ECO:0000256" key="7">
    <source>
        <dbReference type="ARBA" id="ARBA00023004"/>
    </source>
</evidence>
<evidence type="ECO:0000256" key="8">
    <source>
        <dbReference type="ARBA" id="ARBA00023065"/>
    </source>
</evidence>
<comment type="subcellular location">
    <subcellularLocation>
        <location evidence="1 12">Cell outer membrane</location>
        <topology evidence="1 12">Multi-pass membrane protein</topology>
    </subcellularLocation>
</comment>
<feature type="region of interest" description="Disordered" evidence="14">
    <location>
        <begin position="444"/>
        <end position="463"/>
    </location>
</feature>
<dbReference type="PANTHER" id="PTHR32552">
    <property type="entry name" value="FERRICHROME IRON RECEPTOR-RELATED"/>
    <property type="match status" value="1"/>
</dbReference>
<dbReference type="GO" id="GO:0009279">
    <property type="term" value="C:cell outer membrane"/>
    <property type="evidence" value="ECO:0007669"/>
    <property type="project" value="UniProtKB-SubCell"/>
</dbReference>
<dbReference type="InterPro" id="IPR023997">
    <property type="entry name" value="TonB-dep_OMP_SusC/RagA_CS"/>
</dbReference>
<dbReference type="InterPro" id="IPR008969">
    <property type="entry name" value="CarboxyPept-like_regulatory"/>
</dbReference>
<evidence type="ECO:0000259" key="17">
    <source>
        <dbReference type="Pfam" id="PF07715"/>
    </source>
</evidence>
<evidence type="ECO:0000256" key="2">
    <source>
        <dbReference type="ARBA" id="ARBA00022448"/>
    </source>
</evidence>
<evidence type="ECO:0000313" key="19">
    <source>
        <dbReference type="Proteomes" id="UP000244450"/>
    </source>
</evidence>
<gene>
    <name evidence="18" type="ORF">DCC81_07585</name>
</gene>
<sequence>MKHALLCISWLLMFFSVANAQQRTISGKVTGSDGTPIPFATVQVKGTTQGASADQNGNFKLNVDGTNAILQVRSVGFISAEFPVGTSNTLALTLQPDKTNLQEVIVTGLGIKREKKALGYSAQDLKADELTKANQGDALRAMSGKIAGVQVTASSGTPGAATYIKLRGTNSLTGNNQPLFVVDGIPIDNGQNFSGDPSDGTNALLFGATNTNRGADINPDDIESMTVLKGPAAAAIYGIDAANGAIIITTKKGKAGKMAVDFSTSLSVDVVNRYPKLQNQYVRGDENTGDPADLIANSDNHTRYSWGANKDTLFWTGVPNDYDVHGDIVGKSDPRAKIPFKAYDNLKNFFRPGITLNNSVSFSGGTDQATYRLGVSNLHSSSIVPLQTYDRTTISMAGTLKVSEKLKMSANMNYTNDGGNMPQNGSNTSGIMLPLTRTPISFDNANGTKKGDDPKAFLNPDGTQRNYRNAVSYDNPFWTINRNPYTSSVNRILGNVQADLDIYKGLSATYRIGTDVYGENHHQYYDLQSGAYPTGRVFDDQFNFRSVNSDLILSYTKRFTDKFRLDAKLGNNYFSRKITEMYVQGDGLVAQNFDNMNNASVVKAQTSVVPYRRVSGYFDVNLDYASMLFLEITGRNDWSSSLPSSKNHFFYPAANLSWVFTELPSLKGNSVLSFGKVRVSAAQVGKDPGAFLTKSFYLPSLVSDGSTSGISFPYAGLGSFQVNTTLGNADLKPEKTVSYEGGLQLQFFNNRLGIDATYYYSKGTDLLVTAPIAATTGYQQVTLNAGSIRNQGVEIQLTGSPIRTSNFNWDVTVNFSKNVNKVLALAPNVSQITLNGFTGAVIAHIPGHPAGVIYGQGWLRDDKGNMVISDQDSNPGEPVVGPDQKQIGNPNPKFLLGVGNTFSYKGFSLYALIDWKHKGDVWNGTRGSLMAIGTSAYTMDRHTSKVFKGVMGHLDANNNLVHNEGGAEKPGAGGANTTPFYIDENWYQGNGGGFGAQIESFTDDGSYVKLREVTLAYDIHSKAFTDSRFIKGLNVSLFARNIILWTPYKGIDPETSLTGATSAQGIDYFNVPGTESFGAALKFKF</sequence>
<evidence type="ECO:0000256" key="9">
    <source>
        <dbReference type="ARBA" id="ARBA00023077"/>
    </source>
</evidence>
<evidence type="ECO:0000256" key="15">
    <source>
        <dbReference type="SAM" id="SignalP"/>
    </source>
</evidence>
<evidence type="ECO:0000256" key="3">
    <source>
        <dbReference type="ARBA" id="ARBA00022452"/>
    </source>
</evidence>
<accession>A0A2T7BNS0</accession>
<evidence type="ECO:0000256" key="13">
    <source>
        <dbReference type="RuleBase" id="RU003357"/>
    </source>
</evidence>
<proteinExistence type="inferred from homology"/>
<name>A0A2T7BNS0_9BACT</name>
<dbReference type="AlphaFoldDB" id="A0A2T7BNS0"/>
<dbReference type="NCBIfam" id="TIGR04057">
    <property type="entry name" value="SusC_RagA_signa"/>
    <property type="match status" value="1"/>
</dbReference>
<evidence type="ECO:0000256" key="14">
    <source>
        <dbReference type="SAM" id="MobiDB-lite"/>
    </source>
</evidence>
<dbReference type="NCBIfam" id="TIGR04056">
    <property type="entry name" value="OMP_RagA_SusC"/>
    <property type="match status" value="1"/>
</dbReference>
<dbReference type="Gene3D" id="2.60.40.1120">
    <property type="entry name" value="Carboxypeptidase-like, regulatory domain"/>
    <property type="match status" value="1"/>
</dbReference>
<evidence type="ECO:0000256" key="11">
    <source>
        <dbReference type="ARBA" id="ARBA00023237"/>
    </source>
</evidence>
<feature type="signal peptide" evidence="15">
    <location>
        <begin position="1"/>
        <end position="20"/>
    </location>
</feature>
<keyword evidence="4" id="KW-0410">Iron transport</keyword>
<protein>
    <submittedName>
        <fullName evidence="18">SusC/RagA family TonB-linked outer membrane protein</fullName>
    </submittedName>
</protein>
<reference evidence="18 19" key="1">
    <citation type="submission" date="2018-04" db="EMBL/GenBank/DDBJ databases">
        <title>Chitinophaga fuyangensis sp. nov., isolated from soil in a chemical factory.</title>
        <authorList>
            <person name="Chen K."/>
        </authorList>
    </citation>
    <scope>NUCLEOTIDE SEQUENCE [LARGE SCALE GENOMIC DNA]</scope>
    <source>
        <strain evidence="18 19">LY-1</strain>
    </source>
</reference>
<keyword evidence="6 15" id="KW-0732">Signal</keyword>
<feature type="domain" description="TonB-dependent receptor plug" evidence="17">
    <location>
        <begin position="116"/>
        <end position="245"/>
    </location>
</feature>
<dbReference type="RefSeq" id="WP_108685950.1">
    <property type="nucleotide sequence ID" value="NZ_QCYK01000001.1"/>
</dbReference>
<evidence type="ECO:0000313" key="18">
    <source>
        <dbReference type="EMBL" id="PUZ29312.1"/>
    </source>
</evidence>
<dbReference type="Pfam" id="PF00593">
    <property type="entry name" value="TonB_dep_Rec_b-barrel"/>
    <property type="match status" value="1"/>
</dbReference>
<keyword evidence="2 12" id="KW-0813">Transport</keyword>
<dbReference type="EMBL" id="QCYK01000001">
    <property type="protein sequence ID" value="PUZ29312.1"/>
    <property type="molecule type" value="Genomic_DNA"/>
</dbReference>
<evidence type="ECO:0000256" key="10">
    <source>
        <dbReference type="ARBA" id="ARBA00023136"/>
    </source>
</evidence>
<keyword evidence="19" id="KW-1185">Reference proteome</keyword>
<dbReference type="Gene3D" id="2.170.130.10">
    <property type="entry name" value="TonB-dependent receptor, plug domain"/>
    <property type="match status" value="1"/>
</dbReference>
<keyword evidence="10 12" id="KW-0472">Membrane</keyword>
<evidence type="ECO:0000256" key="6">
    <source>
        <dbReference type="ARBA" id="ARBA00022729"/>
    </source>
</evidence>
<comment type="similarity">
    <text evidence="12 13">Belongs to the TonB-dependent receptor family.</text>
</comment>
<feature type="domain" description="TonB-dependent receptor-like beta-barrel" evidence="16">
    <location>
        <begin position="451"/>
        <end position="861"/>
    </location>
</feature>
<evidence type="ECO:0000259" key="16">
    <source>
        <dbReference type="Pfam" id="PF00593"/>
    </source>
</evidence>